<keyword evidence="2" id="KW-0472">Membrane</keyword>
<gene>
    <name evidence="4" type="ORF">LAZ67_2006351</name>
</gene>
<feature type="domain" description="Retrovirus-related Pol polyprotein from transposon TNT 1-94-like beta-barrel" evidence="3">
    <location>
        <begin position="49"/>
        <end position="130"/>
    </location>
</feature>
<dbReference type="EMBL" id="CP092864">
    <property type="protein sequence ID" value="UYV64026.1"/>
    <property type="molecule type" value="Genomic_DNA"/>
</dbReference>
<dbReference type="Pfam" id="PF22936">
    <property type="entry name" value="Pol_BBD"/>
    <property type="match status" value="1"/>
</dbReference>
<keyword evidence="2" id="KW-1133">Transmembrane helix</keyword>
<evidence type="ECO:0000256" key="2">
    <source>
        <dbReference type="SAM" id="Phobius"/>
    </source>
</evidence>
<name>A0ABY6K594_9ARAC</name>
<keyword evidence="5" id="KW-1185">Reference proteome</keyword>
<feature type="region of interest" description="Disordered" evidence="1">
    <location>
        <begin position="824"/>
        <end position="891"/>
    </location>
</feature>
<accession>A0ABY6K594</accession>
<sequence length="891" mass="100571">MQQSQKDPWRHGRDSCETARSTLYMSSLDYTVIALFVDNFKNNNSQNIWFLDSGATEHMTSNKLKMTNTKSISTSVEMANNGKIKVSEMGDVTIKLGHEYGGEILFLENVLYVPELDGNILSVGRIEERGNKVLFQNGKASVFGSNGELILKSNRRGRIYTVEELKMVKVKSPSADIWHRRLGHIYKRDLQNVSDTAECEVCLEEDTTQKDIELDDSDIENYGKQECPKRFSQPKLNDLTRDLRLSKQDAELLISRLKEMSQFEDDVNATFYRTRESSFLPFYQQDANLVYSTNVKCLLHLLKLDEYRPEIGVYLLMVPCVASNVFYFIIILSINFVMKYPVDLNYVMGSKKNSQDGEFSSTSLHLGRPFTVLTKLEVSERYDFRRGHALRILSFNFVMKYPVDLNYVMGSKKNSQNGEFSSTSLHLGRPFTVLTNGPQTPAVTVITKEPHLETGKLLTSWDDKQLPMKEENNGLIIVNHERKRTSGNAAGKRGTRPTCNHQAHGCSLCEQAWSAEVQHDFAQTEGLQSKSAGGQVDQCVYLEFSPGFSQALEAKLGKRCIYQLSKMEGHIQVGLSNVPFAQRLIEDGLNIGDVTLSYHAPETLLGSLNKLPCCDLERERHRHYSEENSVLPFLKEHEMDIWFLHKTNVMSLNDVGDLCHGYSTIVAPATTIVGSDIPCVFVPGVVIHRRQIQWPGKSLRAEFSGSAHRQLEVSASSRRQQVPAATRSAGFRALAEAIVGDFSDDAPTLTRSTLAVLLNEQYFRAFFQRLLQENARSSYHAECKAENIFLRRSATPITRLLSQRARRKLYSTRMQAIHVGELRRGGPTPWMCPAPPRSVARVDRSRTGAPSEKPPTDGLSQHSGVSRSDGRRNLLSPRRRRDLSLAGCRTQ</sequence>
<protein>
    <recommendedName>
        <fullName evidence="3">Retrovirus-related Pol polyprotein from transposon TNT 1-94-like beta-barrel domain-containing protein</fullName>
    </recommendedName>
</protein>
<dbReference type="Proteomes" id="UP001235939">
    <property type="component" value="Chromosome 02"/>
</dbReference>
<proteinExistence type="predicted"/>
<evidence type="ECO:0000313" key="5">
    <source>
        <dbReference type="Proteomes" id="UP001235939"/>
    </source>
</evidence>
<organism evidence="4 5">
    <name type="scientific">Cordylochernes scorpioides</name>
    <dbReference type="NCBI Taxonomy" id="51811"/>
    <lineage>
        <taxon>Eukaryota</taxon>
        <taxon>Metazoa</taxon>
        <taxon>Ecdysozoa</taxon>
        <taxon>Arthropoda</taxon>
        <taxon>Chelicerata</taxon>
        <taxon>Arachnida</taxon>
        <taxon>Pseudoscorpiones</taxon>
        <taxon>Cheliferoidea</taxon>
        <taxon>Chernetidae</taxon>
        <taxon>Cordylochernes</taxon>
    </lineage>
</organism>
<dbReference type="InterPro" id="IPR054722">
    <property type="entry name" value="PolX-like_BBD"/>
</dbReference>
<keyword evidence="2" id="KW-0812">Transmembrane</keyword>
<feature type="transmembrane region" description="Helical" evidence="2">
    <location>
        <begin position="313"/>
        <end position="338"/>
    </location>
</feature>
<evidence type="ECO:0000259" key="3">
    <source>
        <dbReference type="Pfam" id="PF22936"/>
    </source>
</evidence>
<evidence type="ECO:0000256" key="1">
    <source>
        <dbReference type="SAM" id="MobiDB-lite"/>
    </source>
</evidence>
<evidence type="ECO:0000313" key="4">
    <source>
        <dbReference type="EMBL" id="UYV64026.1"/>
    </source>
</evidence>
<reference evidence="4 5" key="1">
    <citation type="submission" date="2022-01" db="EMBL/GenBank/DDBJ databases">
        <title>A chromosomal length assembly of Cordylochernes scorpioides.</title>
        <authorList>
            <person name="Zeh D."/>
            <person name="Zeh J."/>
        </authorList>
    </citation>
    <scope>NUCLEOTIDE SEQUENCE [LARGE SCALE GENOMIC DNA]</scope>
    <source>
        <strain evidence="4">IN4F17</strain>
        <tissue evidence="4">Whole Body</tissue>
    </source>
</reference>